<gene>
    <name evidence="2" type="ORF">O6P43_030145</name>
</gene>
<dbReference type="KEGG" id="qsa:O6P43_030145"/>
<dbReference type="PROSITE" id="PS50878">
    <property type="entry name" value="RT_POL"/>
    <property type="match status" value="1"/>
</dbReference>
<dbReference type="Pfam" id="PF00078">
    <property type="entry name" value="RVT_1"/>
    <property type="match status" value="1"/>
</dbReference>
<name>A0AAD7L262_QUISA</name>
<proteinExistence type="predicted"/>
<organism evidence="2 3">
    <name type="scientific">Quillaja saponaria</name>
    <name type="common">Soap bark tree</name>
    <dbReference type="NCBI Taxonomy" id="32244"/>
    <lineage>
        <taxon>Eukaryota</taxon>
        <taxon>Viridiplantae</taxon>
        <taxon>Streptophyta</taxon>
        <taxon>Embryophyta</taxon>
        <taxon>Tracheophyta</taxon>
        <taxon>Spermatophyta</taxon>
        <taxon>Magnoliopsida</taxon>
        <taxon>eudicotyledons</taxon>
        <taxon>Gunneridae</taxon>
        <taxon>Pentapetalae</taxon>
        <taxon>rosids</taxon>
        <taxon>fabids</taxon>
        <taxon>Fabales</taxon>
        <taxon>Quillajaceae</taxon>
        <taxon>Quillaja</taxon>
    </lineage>
</organism>
<dbReference type="InterPro" id="IPR043502">
    <property type="entry name" value="DNA/RNA_pol_sf"/>
</dbReference>
<dbReference type="SUPFAM" id="SSF56672">
    <property type="entry name" value="DNA/RNA polymerases"/>
    <property type="match status" value="1"/>
</dbReference>
<dbReference type="AlphaFoldDB" id="A0AAD7L262"/>
<evidence type="ECO:0000313" key="3">
    <source>
        <dbReference type="Proteomes" id="UP001163823"/>
    </source>
</evidence>
<evidence type="ECO:0000259" key="1">
    <source>
        <dbReference type="PROSITE" id="PS50878"/>
    </source>
</evidence>
<dbReference type="Proteomes" id="UP001163823">
    <property type="component" value="Chromosome 12"/>
</dbReference>
<protein>
    <submittedName>
        <fullName evidence="2">Ribonuclease H</fullName>
    </submittedName>
</protein>
<keyword evidence="3" id="KW-1185">Reference proteome</keyword>
<dbReference type="PANTHER" id="PTHR31635">
    <property type="entry name" value="REVERSE TRANSCRIPTASE DOMAIN-CONTAINING PROTEIN-RELATED"/>
    <property type="match status" value="1"/>
</dbReference>
<sequence length="428" mass="48676">MDNIAAERFWKPDLSFPSLSEDDLRLFGKDVGIQDIMKALFSIGSFKAPRPDGFQSIFFQKFWYVLQPHVCKMVLNFFDTGIMPPKLNDTLISLIPKIAIPETIRQFRPIGLCNVTYKIISKILVKKIKPLLNKLVSLMQSSFIPGRQTSDNIVVVQEILHSFRQRKSNLGGYIWKIDLEKAYDRVKWDFLNEVLVEMGLLSKWISLIMTCVSSVSMTVLWNGEKTSNFKPERGLRQGDPLSPYLFGLCMEKLNHMIQDSVANSEWTPVKTSRAGLTISHLFFADDLLLFSKASINQLAVVWSCLQNFCKWSGLKVNNDKFKIMLLANTLASIKHSIQKHAPICITQDLGKYQGVPLIHSRISKNTYQEICSKLQSKLAGWKLSSLSLAGRATLIQASASTIPVYTMQTKKFIVSICNFIDKVQRDFF</sequence>
<dbReference type="InterPro" id="IPR000477">
    <property type="entry name" value="RT_dom"/>
</dbReference>
<reference evidence="2" key="1">
    <citation type="journal article" date="2023" name="Science">
        <title>Elucidation of the pathway for biosynthesis of saponin adjuvants from the soapbark tree.</title>
        <authorList>
            <person name="Reed J."/>
            <person name="Orme A."/>
            <person name="El-Demerdash A."/>
            <person name="Owen C."/>
            <person name="Martin L.B.B."/>
            <person name="Misra R.C."/>
            <person name="Kikuchi S."/>
            <person name="Rejzek M."/>
            <person name="Martin A.C."/>
            <person name="Harkess A."/>
            <person name="Leebens-Mack J."/>
            <person name="Louveau T."/>
            <person name="Stephenson M.J."/>
            <person name="Osbourn A."/>
        </authorList>
    </citation>
    <scope>NUCLEOTIDE SEQUENCE</scope>
    <source>
        <strain evidence="2">S10</strain>
    </source>
</reference>
<evidence type="ECO:0000313" key="2">
    <source>
        <dbReference type="EMBL" id="KAJ7949853.1"/>
    </source>
</evidence>
<dbReference type="CDD" id="cd01650">
    <property type="entry name" value="RT_nLTR_like"/>
    <property type="match status" value="1"/>
</dbReference>
<dbReference type="EMBL" id="JARAOO010000012">
    <property type="protein sequence ID" value="KAJ7949853.1"/>
    <property type="molecule type" value="Genomic_DNA"/>
</dbReference>
<comment type="caution">
    <text evidence="2">The sequence shown here is derived from an EMBL/GenBank/DDBJ whole genome shotgun (WGS) entry which is preliminary data.</text>
</comment>
<accession>A0AAD7L262</accession>
<feature type="domain" description="Reverse transcriptase" evidence="1">
    <location>
        <begin position="76"/>
        <end position="357"/>
    </location>
</feature>
<dbReference type="PANTHER" id="PTHR31635:SF196">
    <property type="entry name" value="REVERSE TRANSCRIPTASE DOMAIN-CONTAINING PROTEIN-RELATED"/>
    <property type="match status" value="1"/>
</dbReference>